<feature type="signal peptide" evidence="2">
    <location>
        <begin position="1"/>
        <end position="23"/>
    </location>
</feature>
<dbReference type="Proteomes" id="UP000192257">
    <property type="component" value="Unassembled WGS sequence"/>
</dbReference>
<evidence type="ECO:0000256" key="2">
    <source>
        <dbReference type="SAM" id="SignalP"/>
    </source>
</evidence>
<evidence type="ECO:0000256" key="1">
    <source>
        <dbReference type="SAM" id="MobiDB-lite"/>
    </source>
</evidence>
<feature type="non-terminal residue" evidence="3">
    <location>
        <position position="102"/>
    </location>
</feature>
<accession>A0A1X0NDG1</accession>
<feature type="compositionally biased region" description="Polar residues" evidence="1">
    <location>
        <begin position="67"/>
        <end position="78"/>
    </location>
</feature>
<organism evidence="3 4">
    <name type="scientific">Trypanosoma theileri</name>
    <dbReference type="NCBI Taxonomy" id="67003"/>
    <lineage>
        <taxon>Eukaryota</taxon>
        <taxon>Discoba</taxon>
        <taxon>Euglenozoa</taxon>
        <taxon>Kinetoplastea</taxon>
        <taxon>Metakinetoplastina</taxon>
        <taxon>Trypanosomatida</taxon>
        <taxon>Trypanosomatidae</taxon>
        <taxon>Trypanosoma</taxon>
    </lineage>
</organism>
<protein>
    <recommendedName>
        <fullName evidence="5">Secreted protein</fullName>
    </recommendedName>
</protein>
<dbReference type="EMBL" id="NBCO01000147">
    <property type="protein sequence ID" value="ORC80732.1"/>
    <property type="molecule type" value="Genomic_DNA"/>
</dbReference>
<evidence type="ECO:0000313" key="3">
    <source>
        <dbReference type="EMBL" id="ORC80732.1"/>
    </source>
</evidence>
<keyword evidence="4" id="KW-1185">Reference proteome</keyword>
<comment type="caution">
    <text evidence="3">The sequence shown here is derived from an EMBL/GenBank/DDBJ whole genome shotgun (WGS) entry which is preliminary data.</text>
</comment>
<dbReference type="GeneID" id="39991688"/>
<dbReference type="AlphaFoldDB" id="A0A1X0NDG1"/>
<name>A0A1X0NDG1_9TRYP</name>
<dbReference type="RefSeq" id="XP_028876801.1">
    <property type="nucleotide sequence ID" value="XM_029031908.1"/>
</dbReference>
<keyword evidence="2" id="KW-0732">Signal</keyword>
<evidence type="ECO:0008006" key="5">
    <source>
        <dbReference type="Google" id="ProtNLM"/>
    </source>
</evidence>
<reference evidence="3 4" key="1">
    <citation type="submission" date="2017-03" db="EMBL/GenBank/DDBJ databases">
        <title>An alternative strategy for trypanosome survival in the mammalian bloodstream revealed through genome and transcriptome analysis of the ubiquitous bovine parasite Trypanosoma (Megatrypanum) theileri.</title>
        <authorList>
            <person name="Kelly S."/>
            <person name="Ivens A."/>
            <person name="Mott A."/>
            <person name="O'Neill E."/>
            <person name="Emms D."/>
            <person name="Macleod O."/>
            <person name="Voorheis P."/>
            <person name="Matthews J."/>
            <person name="Matthews K."/>
            <person name="Carrington M."/>
        </authorList>
    </citation>
    <scope>NUCLEOTIDE SEQUENCE [LARGE SCALE GENOMIC DNA]</scope>
    <source>
        <strain evidence="3">Edinburgh</strain>
    </source>
</reference>
<sequence length="102" mass="10261">MILRRVLCILVLLQFVIFMGVAANGNTVLGPGTGPDPAGPVPPLPAAPPPSRGDSEDPNPECAGDSAETTCRTSTRASHGSGGGSGDTHQRGDTAQRPGTSN</sequence>
<dbReference type="VEuPathDB" id="TriTrypDB:TM35_001471030"/>
<feature type="compositionally biased region" description="Pro residues" evidence="1">
    <location>
        <begin position="37"/>
        <end position="51"/>
    </location>
</feature>
<feature type="chain" id="PRO_5012484756" description="Secreted protein" evidence="2">
    <location>
        <begin position="24"/>
        <end position="102"/>
    </location>
</feature>
<feature type="region of interest" description="Disordered" evidence="1">
    <location>
        <begin position="24"/>
        <end position="102"/>
    </location>
</feature>
<evidence type="ECO:0000313" key="4">
    <source>
        <dbReference type="Proteomes" id="UP000192257"/>
    </source>
</evidence>
<proteinExistence type="predicted"/>
<gene>
    <name evidence="3" type="ORF">TM35_001471030</name>
</gene>